<comment type="caution">
    <text evidence="2">The sequence shown here is derived from an EMBL/GenBank/DDBJ whole genome shotgun (WGS) entry which is preliminary data.</text>
</comment>
<feature type="compositionally biased region" description="Basic and acidic residues" evidence="1">
    <location>
        <begin position="159"/>
        <end position="169"/>
    </location>
</feature>
<evidence type="ECO:0000256" key="1">
    <source>
        <dbReference type="SAM" id="MobiDB-lite"/>
    </source>
</evidence>
<evidence type="ECO:0000313" key="3">
    <source>
        <dbReference type="Proteomes" id="UP000290288"/>
    </source>
</evidence>
<accession>A0A4Q2D1J9</accession>
<dbReference type="EMBL" id="SDEE01001031">
    <property type="protein sequence ID" value="RXW13053.1"/>
    <property type="molecule type" value="Genomic_DNA"/>
</dbReference>
<keyword evidence="3" id="KW-1185">Reference proteome</keyword>
<sequence>MPSSVTSAEGPGQEPFLDMGPYCRILGLDLQNTVAPPKTPNGKSRAPGYGPIATRLGLQLTAIPMILARSPNNDLEGCRPLLTPPRTTDRKSSASDSTRVSTSVKKEVAAGQHKRSSRSGKRESNSPLNGKRKQAAPATSGIEVDDPFVLMGNPANEEAIWRSENEDKVTYFLTDPKSDGEESDASSVPQDSPIKPRQAAPPGAILALQMPVQPLNLVSISLIR</sequence>
<dbReference type="AlphaFoldDB" id="A0A4Q2D1J9"/>
<dbReference type="OrthoDB" id="10542276at2759"/>
<feature type="region of interest" description="Disordered" evidence="1">
    <location>
        <begin position="70"/>
        <end position="200"/>
    </location>
</feature>
<gene>
    <name evidence="2" type="ORF">EST38_g12803</name>
</gene>
<organism evidence="2 3">
    <name type="scientific">Candolleomyces aberdarensis</name>
    <dbReference type="NCBI Taxonomy" id="2316362"/>
    <lineage>
        <taxon>Eukaryota</taxon>
        <taxon>Fungi</taxon>
        <taxon>Dikarya</taxon>
        <taxon>Basidiomycota</taxon>
        <taxon>Agaricomycotina</taxon>
        <taxon>Agaricomycetes</taxon>
        <taxon>Agaricomycetidae</taxon>
        <taxon>Agaricales</taxon>
        <taxon>Agaricineae</taxon>
        <taxon>Psathyrellaceae</taxon>
        <taxon>Candolleomyces</taxon>
    </lineage>
</organism>
<dbReference type="Proteomes" id="UP000290288">
    <property type="component" value="Unassembled WGS sequence"/>
</dbReference>
<proteinExistence type="predicted"/>
<reference evidence="2 3" key="1">
    <citation type="submission" date="2019-01" db="EMBL/GenBank/DDBJ databases">
        <title>Draft genome sequence of Psathyrella aberdarensis IHI B618.</title>
        <authorList>
            <person name="Buettner E."/>
            <person name="Kellner H."/>
        </authorList>
    </citation>
    <scope>NUCLEOTIDE SEQUENCE [LARGE SCALE GENOMIC DNA]</scope>
    <source>
        <strain evidence="2 3">IHI B618</strain>
    </source>
</reference>
<protein>
    <submittedName>
        <fullName evidence="2">Uncharacterized protein</fullName>
    </submittedName>
</protein>
<feature type="compositionally biased region" description="Low complexity" evidence="1">
    <location>
        <begin position="94"/>
        <end position="103"/>
    </location>
</feature>
<evidence type="ECO:0000313" key="2">
    <source>
        <dbReference type="EMBL" id="RXW13053.1"/>
    </source>
</evidence>
<name>A0A4Q2D1J9_9AGAR</name>